<proteinExistence type="predicted"/>
<gene>
    <name evidence="1" type="ORF">S03H2_18245</name>
</gene>
<dbReference type="EMBL" id="BARU01009458">
    <property type="protein sequence ID" value="GAH37274.1"/>
    <property type="molecule type" value="Genomic_DNA"/>
</dbReference>
<feature type="non-terminal residue" evidence="1">
    <location>
        <position position="1"/>
    </location>
</feature>
<reference evidence="1" key="1">
    <citation type="journal article" date="2014" name="Front. Microbiol.">
        <title>High frequency of phylogenetically diverse reductive dehalogenase-homologous genes in deep subseafloor sedimentary metagenomes.</title>
        <authorList>
            <person name="Kawai M."/>
            <person name="Futagami T."/>
            <person name="Toyoda A."/>
            <person name="Takaki Y."/>
            <person name="Nishi S."/>
            <person name="Hori S."/>
            <person name="Arai W."/>
            <person name="Tsubouchi T."/>
            <person name="Morono Y."/>
            <person name="Uchiyama I."/>
            <person name="Ito T."/>
            <person name="Fujiyama A."/>
            <person name="Inagaki F."/>
            <person name="Takami H."/>
        </authorList>
    </citation>
    <scope>NUCLEOTIDE SEQUENCE</scope>
    <source>
        <strain evidence="1">Expedition CK06-06</strain>
    </source>
</reference>
<sequence length="34" mass="3882">PIPLGQVFELLKMREESGINYVQRVTAQHAEKLS</sequence>
<organism evidence="1">
    <name type="scientific">marine sediment metagenome</name>
    <dbReference type="NCBI Taxonomy" id="412755"/>
    <lineage>
        <taxon>unclassified sequences</taxon>
        <taxon>metagenomes</taxon>
        <taxon>ecological metagenomes</taxon>
    </lineage>
</organism>
<protein>
    <submittedName>
        <fullName evidence="1">Uncharacterized protein</fullName>
    </submittedName>
</protein>
<name>X1G6S8_9ZZZZ</name>
<dbReference type="AlphaFoldDB" id="X1G6S8"/>
<accession>X1G6S8</accession>
<comment type="caution">
    <text evidence="1">The sequence shown here is derived from an EMBL/GenBank/DDBJ whole genome shotgun (WGS) entry which is preliminary data.</text>
</comment>
<evidence type="ECO:0000313" key="1">
    <source>
        <dbReference type="EMBL" id="GAH37274.1"/>
    </source>
</evidence>